<feature type="active site" description="Nucleophile" evidence="7">
    <location>
        <position position="52"/>
    </location>
</feature>
<feature type="site" description="Important for enzyme activity" evidence="7">
    <location>
        <position position="135"/>
    </location>
</feature>
<name>A0A2B7YCR1_9EURO</name>
<dbReference type="GO" id="GO:0006511">
    <property type="term" value="P:ubiquitin-dependent protein catabolic process"/>
    <property type="evidence" value="ECO:0007669"/>
    <property type="project" value="UniProtKB-UniRule"/>
</dbReference>
<evidence type="ECO:0000313" key="10">
    <source>
        <dbReference type="EMBL" id="PGH18823.1"/>
    </source>
</evidence>
<dbReference type="EC" id="3.4.19.12" evidence="8"/>
<dbReference type="GO" id="GO:0005737">
    <property type="term" value="C:cytoplasm"/>
    <property type="evidence" value="ECO:0007669"/>
    <property type="project" value="TreeGrafter"/>
</dbReference>
<feature type="domain" description="UCH catalytic" evidence="9">
    <location>
        <begin position="1"/>
        <end position="180"/>
    </location>
</feature>
<feature type="active site" description="Proton donor" evidence="7">
    <location>
        <position position="120"/>
    </location>
</feature>
<keyword evidence="11" id="KW-1185">Reference proteome</keyword>
<dbReference type="Pfam" id="PF01088">
    <property type="entry name" value="Peptidase_C12"/>
    <property type="match status" value="1"/>
</dbReference>
<evidence type="ECO:0000256" key="4">
    <source>
        <dbReference type="ARBA" id="ARBA00022786"/>
    </source>
</evidence>
<dbReference type="InterPro" id="IPR038765">
    <property type="entry name" value="Papain-like_cys_pep_sf"/>
</dbReference>
<keyword evidence="5 7" id="KW-0378">Hydrolase</keyword>
<dbReference type="PRINTS" id="PR00707">
    <property type="entry name" value="UBCTHYDRLASE"/>
</dbReference>
<keyword evidence="6 7" id="KW-0788">Thiol protease</keyword>
<dbReference type="PROSITE" id="PS52048">
    <property type="entry name" value="UCH_DOMAIN"/>
    <property type="match status" value="1"/>
</dbReference>
<dbReference type="EMBL" id="PDNB01000002">
    <property type="protein sequence ID" value="PGH18823.1"/>
    <property type="molecule type" value="Genomic_DNA"/>
</dbReference>
<comment type="caution">
    <text evidence="10">The sequence shown here is derived from an EMBL/GenBank/DDBJ whole genome shotgun (WGS) entry which is preliminary data.</text>
</comment>
<comment type="similarity">
    <text evidence="2 7 8">Belongs to the peptidase C12 family.</text>
</comment>
<keyword evidence="3 7" id="KW-0645">Protease</keyword>
<organism evidence="10 11">
    <name type="scientific">Helicocarpus griseus UAMH5409</name>
    <dbReference type="NCBI Taxonomy" id="1447875"/>
    <lineage>
        <taxon>Eukaryota</taxon>
        <taxon>Fungi</taxon>
        <taxon>Dikarya</taxon>
        <taxon>Ascomycota</taxon>
        <taxon>Pezizomycotina</taxon>
        <taxon>Eurotiomycetes</taxon>
        <taxon>Eurotiomycetidae</taxon>
        <taxon>Onygenales</taxon>
        <taxon>Ajellomycetaceae</taxon>
        <taxon>Helicocarpus</taxon>
    </lineage>
</organism>
<dbReference type="GO" id="GO:0016579">
    <property type="term" value="P:protein deubiquitination"/>
    <property type="evidence" value="ECO:0007669"/>
    <property type="project" value="TreeGrafter"/>
</dbReference>
<reference evidence="10 11" key="1">
    <citation type="submission" date="2017-10" db="EMBL/GenBank/DDBJ databases">
        <title>Comparative genomics in systemic dimorphic fungi from Ajellomycetaceae.</title>
        <authorList>
            <person name="Munoz J.F."/>
            <person name="Mcewen J.G."/>
            <person name="Clay O.K."/>
            <person name="Cuomo C.A."/>
        </authorList>
    </citation>
    <scope>NUCLEOTIDE SEQUENCE [LARGE SCALE GENOMIC DNA]</scope>
    <source>
        <strain evidence="10 11">UAMH5409</strain>
    </source>
</reference>
<evidence type="ECO:0000313" key="11">
    <source>
        <dbReference type="Proteomes" id="UP000223968"/>
    </source>
</evidence>
<dbReference type="PANTHER" id="PTHR10589">
    <property type="entry name" value="UBIQUITIN CARBOXYL-TERMINAL HYDROLASE"/>
    <property type="match status" value="1"/>
</dbReference>
<dbReference type="AlphaFoldDB" id="A0A2B7YCR1"/>
<dbReference type="OrthoDB" id="427186at2759"/>
<dbReference type="STRING" id="1447875.A0A2B7YCR1"/>
<comment type="catalytic activity">
    <reaction evidence="1 7 8">
        <text>Thiol-dependent hydrolysis of ester, thioester, amide, peptide and isopeptide bonds formed by the C-terminal Gly of ubiquitin (a 76-residue protein attached to proteins as an intracellular targeting signal).</text>
        <dbReference type="EC" id="3.4.19.12"/>
    </reaction>
</comment>
<gene>
    <name evidence="10" type="ORF">AJ79_00236</name>
</gene>
<evidence type="ECO:0000256" key="7">
    <source>
        <dbReference type="PROSITE-ProRule" id="PRU01393"/>
    </source>
</evidence>
<evidence type="ECO:0000256" key="5">
    <source>
        <dbReference type="ARBA" id="ARBA00022801"/>
    </source>
</evidence>
<evidence type="ECO:0000259" key="9">
    <source>
        <dbReference type="PROSITE" id="PS52048"/>
    </source>
</evidence>
<dbReference type="InterPro" id="IPR001578">
    <property type="entry name" value="Peptidase_C12_UCH"/>
</dbReference>
<evidence type="ECO:0000256" key="2">
    <source>
        <dbReference type="ARBA" id="ARBA00009326"/>
    </source>
</evidence>
<evidence type="ECO:0000256" key="6">
    <source>
        <dbReference type="ARBA" id="ARBA00022807"/>
    </source>
</evidence>
<feature type="site" description="Transition state stabilizer" evidence="7">
    <location>
        <position position="46"/>
    </location>
</feature>
<evidence type="ECO:0000256" key="1">
    <source>
        <dbReference type="ARBA" id="ARBA00000707"/>
    </source>
</evidence>
<proteinExistence type="inferred from homology"/>
<dbReference type="Proteomes" id="UP000223968">
    <property type="component" value="Unassembled WGS sequence"/>
</dbReference>
<dbReference type="GO" id="GO:0004843">
    <property type="term" value="F:cysteine-type deubiquitinase activity"/>
    <property type="evidence" value="ECO:0007669"/>
    <property type="project" value="UniProtKB-UniRule"/>
</dbReference>
<dbReference type="SUPFAM" id="SSF54001">
    <property type="entry name" value="Cysteine proteinases"/>
    <property type="match status" value="1"/>
</dbReference>
<dbReference type="PANTHER" id="PTHR10589:SF17">
    <property type="entry name" value="UBIQUITIN CARBOXYL-TERMINAL HYDROLASE"/>
    <property type="match status" value="1"/>
</dbReference>
<accession>A0A2B7YCR1</accession>
<dbReference type="Gene3D" id="3.40.532.10">
    <property type="entry name" value="Peptidase C12, ubiquitin carboxyl-terminal hydrolase"/>
    <property type="match status" value="1"/>
</dbReference>
<protein>
    <recommendedName>
        <fullName evidence="8">Ubiquitin carboxyl-terminal hydrolase</fullName>
        <ecNumber evidence="8">3.4.19.12</ecNumber>
    </recommendedName>
</protein>
<evidence type="ECO:0000256" key="8">
    <source>
        <dbReference type="RuleBase" id="RU361215"/>
    </source>
</evidence>
<evidence type="ECO:0000256" key="3">
    <source>
        <dbReference type="ARBA" id="ARBA00022670"/>
    </source>
</evidence>
<keyword evidence="4 7" id="KW-0833">Ubl conjugation pathway</keyword>
<dbReference type="InterPro" id="IPR036959">
    <property type="entry name" value="Peptidase_C12_UCH_sf"/>
</dbReference>
<sequence length="181" mass="19941">MLACIPRPVLALILVLPPCPAYERRLKAGGTIAADSIKDEVVWLKQTINSACGLYAILHAVCNLPRAIETGSSLYRLAKLERLECTRYLENSKEVEDAYARAAQSGTSNAPCAEDEVDHHYICFVKHSDHLYELDGDMDGPTDRGLLEGEETLTMTAVDIIKQYLDSQGDEAFGLLALIEE</sequence>